<dbReference type="CDD" id="cd01299">
    <property type="entry name" value="Met_dep_hydrolase_A"/>
    <property type="match status" value="1"/>
</dbReference>
<dbReference type="Gene3D" id="2.30.40.10">
    <property type="entry name" value="Urease, subunit C, domain 1"/>
    <property type="match status" value="1"/>
</dbReference>
<dbReference type="EMBL" id="AWGB01000030">
    <property type="protein sequence ID" value="ESQ89325.1"/>
    <property type="molecule type" value="Genomic_DNA"/>
</dbReference>
<dbReference type="InterPro" id="IPR032466">
    <property type="entry name" value="Metal_Hydrolase"/>
</dbReference>
<dbReference type="eggNOG" id="COG1228">
    <property type="taxonomic scope" value="Bacteria"/>
</dbReference>
<dbReference type="Pfam" id="PF01979">
    <property type="entry name" value="Amidohydro_1"/>
    <property type="match status" value="1"/>
</dbReference>
<evidence type="ECO:0000313" key="3">
    <source>
        <dbReference type="EMBL" id="ESQ89325.1"/>
    </source>
</evidence>
<dbReference type="GO" id="GO:0016810">
    <property type="term" value="F:hydrolase activity, acting on carbon-nitrogen (but not peptide) bonds"/>
    <property type="evidence" value="ECO:0007669"/>
    <property type="project" value="InterPro"/>
</dbReference>
<dbReference type="AlphaFoldDB" id="V4PUS5"/>
<evidence type="ECO:0000259" key="2">
    <source>
        <dbReference type="Pfam" id="PF01979"/>
    </source>
</evidence>
<sequence>MIMKHRLLLTAALSFLATGATAKTVAITADKLIEVETGKVIARPVVIITNGRITAEGVQGAITIPADAEKIDLPGVTLLPGLIDMHVHLDSAPEYSGYNFLQMSDRFWMTVGVANAKKTLDAGFTTVRNVGSEFFNDVGLREGIDNGYISGPRLITATYAIGATGGHCDETYFPQSMDQKSPYNVDSPEEGVKVVRTLKKYGATVIKVCATGGVFSRGDTPGAQQLALPELKAIVDEAHMDGLKVAVHAHGASGISDSIRAGVDTIEHASLVDDEGIKLAVQHGTYFSMDIYNTDYTQSEGAKNGVLPENLKKDADIGEIQRENFRKSLKAGVKMIYGTDAGIYPHGDNARQFAVMVRYGATPLQAIQAATVNAGIALGWQSDVGSLKVGHYGDIIGVTSDPLADVTALEHPAFVMKGGEVYRSGGKVVDPTQ</sequence>
<dbReference type="SUPFAM" id="SSF51556">
    <property type="entry name" value="Metallo-dependent hydrolases"/>
    <property type="match status" value="1"/>
</dbReference>
<feature type="chain" id="PRO_5004725085" description="Amidohydrolase-related domain-containing protein" evidence="1">
    <location>
        <begin position="23"/>
        <end position="433"/>
    </location>
</feature>
<comment type="caution">
    <text evidence="3">The sequence shown here is derived from an EMBL/GenBank/DDBJ whole genome shotgun (WGS) entry which is preliminary data.</text>
</comment>
<evidence type="ECO:0000256" key="1">
    <source>
        <dbReference type="SAM" id="SignalP"/>
    </source>
</evidence>
<proteinExistence type="predicted"/>
<dbReference type="InterPro" id="IPR057744">
    <property type="entry name" value="OTAase-like"/>
</dbReference>
<dbReference type="STRING" id="1121022.GCA_000376105_02207"/>
<protein>
    <recommendedName>
        <fullName evidence="2">Amidohydrolase-related domain-containing protein</fullName>
    </recommendedName>
</protein>
<keyword evidence="4" id="KW-1185">Reference proteome</keyword>
<dbReference type="PANTHER" id="PTHR43135">
    <property type="entry name" value="ALPHA-D-RIBOSE 1-METHYLPHOSPHONATE 5-TRIPHOSPHATE DIPHOSPHATASE"/>
    <property type="match status" value="1"/>
</dbReference>
<dbReference type="Proteomes" id="UP000017837">
    <property type="component" value="Unassembled WGS sequence"/>
</dbReference>
<name>V4PUS5_9CAUL</name>
<evidence type="ECO:0000313" key="4">
    <source>
        <dbReference type="Proteomes" id="UP000017837"/>
    </source>
</evidence>
<dbReference type="SUPFAM" id="SSF51338">
    <property type="entry name" value="Composite domain of metallo-dependent hydrolases"/>
    <property type="match status" value="1"/>
</dbReference>
<accession>V4PUS5</accession>
<feature type="signal peptide" evidence="1">
    <location>
        <begin position="1"/>
        <end position="22"/>
    </location>
</feature>
<dbReference type="RefSeq" id="WP_018081873.1">
    <property type="nucleotide sequence ID" value="NZ_AQWM01000008.1"/>
</dbReference>
<dbReference type="Gene3D" id="3.20.20.140">
    <property type="entry name" value="Metal-dependent hydrolases"/>
    <property type="match status" value="1"/>
</dbReference>
<organism evidence="3 4">
    <name type="scientific">Asticcacaulis benevestitus DSM 16100 = ATCC BAA-896</name>
    <dbReference type="NCBI Taxonomy" id="1121022"/>
    <lineage>
        <taxon>Bacteria</taxon>
        <taxon>Pseudomonadati</taxon>
        <taxon>Pseudomonadota</taxon>
        <taxon>Alphaproteobacteria</taxon>
        <taxon>Caulobacterales</taxon>
        <taxon>Caulobacteraceae</taxon>
        <taxon>Asticcacaulis</taxon>
    </lineage>
</organism>
<reference evidence="3 4" key="1">
    <citation type="journal article" date="2014" name="Nature">
        <title>Sequential evolution of bacterial morphology by co-option of a developmental regulator.</title>
        <authorList>
            <person name="Jiang C."/>
            <person name="Brown P.J."/>
            <person name="Ducret A."/>
            <person name="Brun Y.V."/>
        </authorList>
    </citation>
    <scope>NUCLEOTIDE SEQUENCE [LARGE SCALE GENOMIC DNA]</scope>
    <source>
        <strain evidence="3 4">DSM 16100</strain>
    </source>
</reference>
<dbReference type="InterPro" id="IPR006680">
    <property type="entry name" value="Amidohydro-rel"/>
</dbReference>
<dbReference type="OrthoDB" id="8098664at2"/>
<dbReference type="PANTHER" id="PTHR43135:SF3">
    <property type="entry name" value="ALPHA-D-RIBOSE 1-METHYLPHOSPHONATE 5-TRIPHOSPHATE DIPHOSPHATASE"/>
    <property type="match status" value="1"/>
</dbReference>
<dbReference type="InterPro" id="IPR051781">
    <property type="entry name" value="Metallo-dep_Hydrolase"/>
</dbReference>
<dbReference type="PATRIC" id="fig|1121022.4.peg.2878"/>
<gene>
    <name evidence="3" type="ORF">ABENE_14145</name>
</gene>
<feature type="domain" description="Amidohydrolase-related" evidence="2">
    <location>
        <begin position="77"/>
        <end position="421"/>
    </location>
</feature>
<keyword evidence="1" id="KW-0732">Signal</keyword>
<dbReference type="InterPro" id="IPR011059">
    <property type="entry name" value="Metal-dep_hydrolase_composite"/>
</dbReference>